<dbReference type="InterPro" id="IPR032466">
    <property type="entry name" value="Metal_Hydrolase"/>
</dbReference>
<feature type="non-terminal residue" evidence="2">
    <location>
        <position position="180"/>
    </location>
</feature>
<evidence type="ECO:0000313" key="2">
    <source>
        <dbReference type="EMBL" id="SVC35790.1"/>
    </source>
</evidence>
<reference evidence="2" key="1">
    <citation type="submission" date="2018-05" db="EMBL/GenBank/DDBJ databases">
        <authorList>
            <person name="Lanie J.A."/>
            <person name="Ng W.-L."/>
            <person name="Kazmierczak K.M."/>
            <person name="Andrzejewski T.M."/>
            <person name="Davidsen T.M."/>
            <person name="Wayne K.J."/>
            <person name="Tettelin H."/>
            <person name="Glass J.I."/>
            <person name="Rusch D."/>
            <person name="Podicherti R."/>
            <person name="Tsui H.-C.T."/>
            <person name="Winkler M.E."/>
        </authorList>
    </citation>
    <scope>NUCLEOTIDE SEQUENCE</scope>
</reference>
<accession>A0A382LGN5</accession>
<dbReference type="EMBL" id="UINC01086904">
    <property type="protein sequence ID" value="SVC35790.1"/>
    <property type="molecule type" value="Genomic_DNA"/>
</dbReference>
<feature type="domain" description="Amidohydrolase-related" evidence="1">
    <location>
        <begin position="25"/>
        <end position="176"/>
    </location>
</feature>
<proteinExistence type="predicted"/>
<gene>
    <name evidence="2" type="ORF">METZ01_LOCUS288644</name>
</gene>
<dbReference type="AlphaFoldDB" id="A0A382LGN5"/>
<evidence type="ECO:0000259" key="1">
    <source>
        <dbReference type="Pfam" id="PF04909"/>
    </source>
</evidence>
<dbReference type="Pfam" id="PF04909">
    <property type="entry name" value="Amidohydro_2"/>
    <property type="match status" value="1"/>
</dbReference>
<sequence>VSVCPNSTPDCEQTGETLIARMLEYGVDRTVISHVCYYGRNNDYPAHCVQTWPDRFAAIGLLVGHRLFPPQDGERNAERLRELVTERGLAGLRLSPIYDRDVRWLDDALCDSLWVAAGDLGVTFNVFLAPEQLQQLGVMAERHPAVNVVIDHFAMIDINRPDEEGIDRIVELARLSNIHV</sequence>
<dbReference type="InterPro" id="IPR006680">
    <property type="entry name" value="Amidohydro-rel"/>
</dbReference>
<protein>
    <recommendedName>
        <fullName evidence="1">Amidohydrolase-related domain-containing protein</fullName>
    </recommendedName>
</protein>
<dbReference type="SUPFAM" id="SSF51556">
    <property type="entry name" value="Metallo-dependent hydrolases"/>
    <property type="match status" value="1"/>
</dbReference>
<dbReference type="GO" id="GO:0016787">
    <property type="term" value="F:hydrolase activity"/>
    <property type="evidence" value="ECO:0007669"/>
    <property type="project" value="InterPro"/>
</dbReference>
<feature type="non-terminal residue" evidence="2">
    <location>
        <position position="1"/>
    </location>
</feature>
<organism evidence="2">
    <name type="scientific">marine metagenome</name>
    <dbReference type="NCBI Taxonomy" id="408172"/>
    <lineage>
        <taxon>unclassified sequences</taxon>
        <taxon>metagenomes</taxon>
        <taxon>ecological metagenomes</taxon>
    </lineage>
</organism>
<dbReference type="Gene3D" id="3.20.20.140">
    <property type="entry name" value="Metal-dependent hydrolases"/>
    <property type="match status" value="1"/>
</dbReference>
<name>A0A382LGN5_9ZZZZ</name>